<dbReference type="OrthoDB" id="5428259at2759"/>
<dbReference type="EMBL" id="QOIP01000010">
    <property type="protein sequence ID" value="RLU17523.1"/>
    <property type="molecule type" value="Genomic_DNA"/>
</dbReference>
<evidence type="ECO:0000256" key="7">
    <source>
        <dbReference type="ARBA" id="ARBA00047658"/>
    </source>
</evidence>
<dbReference type="AlphaFoldDB" id="A0A3L8DBN4"/>
<keyword evidence="3 8" id="KW-0808">Transferase</keyword>
<evidence type="ECO:0000256" key="4">
    <source>
        <dbReference type="ARBA" id="ARBA00022723"/>
    </source>
</evidence>
<keyword evidence="4 8" id="KW-0479">Metal-binding</keyword>
<keyword evidence="6 8" id="KW-0862">Zinc</keyword>
<comment type="similarity">
    <text evidence="1 8">Belongs to the protein prenyltransferase subunit beta family.</text>
</comment>
<dbReference type="SUPFAM" id="SSF48239">
    <property type="entry name" value="Terpenoid cyclases/Protein prenyltransferases"/>
    <property type="match status" value="1"/>
</dbReference>
<dbReference type="InterPro" id="IPR026873">
    <property type="entry name" value="Ptb1"/>
</dbReference>
<dbReference type="Proteomes" id="UP000279307">
    <property type="component" value="Chromosome 10"/>
</dbReference>
<reference evidence="10 11" key="1">
    <citation type="journal article" date="2018" name="Genome Res.">
        <title>The genomic architecture and molecular evolution of ant odorant receptors.</title>
        <authorList>
            <person name="McKenzie S.K."/>
            <person name="Kronauer D.J.C."/>
        </authorList>
    </citation>
    <scope>NUCLEOTIDE SEQUENCE [LARGE SCALE GENOMIC DNA]</scope>
    <source>
        <strain evidence="10">Clonal line C1</strain>
    </source>
</reference>
<evidence type="ECO:0000256" key="8">
    <source>
        <dbReference type="RuleBase" id="RU365076"/>
    </source>
</evidence>
<dbReference type="GO" id="GO:0005968">
    <property type="term" value="C:Rab-protein geranylgeranyltransferase complex"/>
    <property type="evidence" value="ECO:0007669"/>
    <property type="project" value="UniProtKB-UniRule"/>
</dbReference>
<dbReference type="CDD" id="cd02894">
    <property type="entry name" value="GGTase-II"/>
    <property type="match status" value="1"/>
</dbReference>
<keyword evidence="5" id="KW-0677">Repeat</keyword>
<dbReference type="PANTHER" id="PTHR11774:SF11">
    <property type="entry name" value="GERANYLGERANYL TRANSFERASE TYPE-2 SUBUNIT BETA"/>
    <property type="match status" value="1"/>
</dbReference>
<evidence type="ECO:0000256" key="5">
    <source>
        <dbReference type="ARBA" id="ARBA00022737"/>
    </source>
</evidence>
<evidence type="ECO:0000256" key="2">
    <source>
        <dbReference type="ARBA" id="ARBA00022602"/>
    </source>
</evidence>
<organism evidence="10 11">
    <name type="scientific">Ooceraea biroi</name>
    <name type="common">Clonal raider ant</name>
    <name type="synonym">Cerapachys biroi</name>
    <dbReference type="NCBI Taxonomy" id="2015173"/>
    <lineage>
        <taxon>Eukaryota</taxon>
        <taxon>Metazoa</taxon>
        <taxon>Ecdysozoa</taxon>
        <taxon>Arthropoda</taxon>
        <taxon>Hexapoda</taxon>
        <taxon>Insecta</taxon>
        <taxon>Pterygota</taxon>
        <taxon>Neoptera</taxon>
        <taxon>Endopterygota</taxon>
        <taxon>Hymenoptera</taxon>
        <taxon>Apocrita</taxon>
        <taxon>Aculeata</taxon>
        <taxon>Formicoidea</taxon>
        <taxon>Formicidae</taxon>
        <taxon>Dorylinae</taxon>
        <taxon>Ooceraea</taxon>
    </lineage>
</organism>
<keyword evidence="2 8" id="KW-0637">Prenyltransferase</keyword>
<dbReference type="PANTHER" id="PTHR11774">
    <property type="entry name" value="GERANYLGERANYL TRANSFERASE TYPE BETA SUBUNIT"/>
    <property type="match status" value="1"/>
</dbReference>
<name>A0A3L8DBN4_OOCBI</name>
<comment type="function">
    <text evidence="8">Catalyzes the transfer of a geranylgeranyl moiety from geranylgeranyl diphosphate to both cysteines of proteins with the C-terminal sequence -XXCC, -XCXC and -CCXX.</text>
</comment>
<dbReference type="InterPro" id="IPR045089">
    <property type="entry name" value="PGGT1B-like"/>
</dbReference>
<gene>
    <name evidence="10" type="ORF">DMN91_009758</name>
</gene>
<dbReference type="FunFam" id="1.50.10.20:FF:000024">
    <property type="entry name" value="Geranylgeranyl transferase type-2 subunit beta"/>
    <property type="match status" value="1"/>
</dbReference>
<sequence length="311" mass="35131">MTTLKHDIELPEEIPELLIEKHVNYLLSYGTKKDDYNYHQTEHIKMSGIYWGLTALDLMGALERANKEDMLEFIGRCQNESGGISASLQHDPHLLYTLSAVQILCMYNALDVIDIDKVVNYVRDRQQADGSFTGDQWGEVDVRFSFCAIATLSLLVNILEHIPESESHAGLIYCCVGLLSITGHLHLIDADRLGWWLCERQLPSGGLNGRPEKLPDVCYSWWVLSALTILGRLQWLDKEAITNYILSCQDVETGGFSDRPGDMVDPFHTLFGLAALSLLDEEFPLKPINPTYCMPEYIIDRLGLNPSRLDV</sequence>
<dbReference type="InterPro" id="IPR001330">
    <property type="entry name" value="Prenyltrans"/>
</dbReference>
<evidence type="ECO:0000259" key="9">
    <source>
        <dbReference type="Pfam" id="PF00432"/>
    </source>
</evidence>
<dbReference type="InterPro" id="IPR008930">
    <property type="entry name" value="Terpenoid_cyclase/PrenylTrfase"/>
</dbReference>
<evidence type="ECO:0000313" key="10">
    <source>
        <dbReference type="EMBL" id="RLU17523.1"/>
    </source>
</evidence>
<comment type="cofactor">
    <cofactor evidence="8">
        <name>Zn(2+)</name>
        <dbReference type="ChEBI" id="CHEBI:29105"/>
    </cofactor>
    <text evidence="8">Binds 1 zinc ion per subunit.</text>
</comment>
<comment type="catalytic activity">
    <reaction evidence="7 8">
        <text>geranylgeranyl diphosphate + L-cysteinyl-[protein] = S-geranylgeranyl-L-cysteinyl-[protein] + diphosphate</text>
        <dbReference type="Rhea" id="RHEA:21240"/>
        <dbReference type="Rhea" id="RHEA-COMP:10131"/>
        <dbReference type="Rhea" id="RHEA-COMP:11537"/>
        <dbReference type="ChEBI" id="CHEBI:29950"/>
        <dbReference type="ChEBI" id="CHEBI:33019"/>
        <dbReference type="ChEBI" id="CHEBI:57533"/>
        <dbReference type="ChEBI" id="CHEBI:86021"/>
        <dbReference type="EC" id="2.5.1.60"/>
    </reaction>
</comment>
<evidence type="ECO:0000313" key="11">
    <source>
        <dbReference type="Proteomes" id="UP000279307"/>
    </source>
</evidence>
<dbReference type="Gene3D" id="1.50.10.20">
    <property type="match status" value="2"/>
</dbReference>
<dbReference type="Pfam" id="PF00432">
    <property type="entry name" value="Prenyltrans"/>
    <property type="match status" value="1"/>
</dbReference>
<dbReference type="EC" id="2.5.1.60" evidence="8"/>
<protein>
    <recommendedName>
        <fullName evidence="8">Geranylgeranyl transferase type-2 subunit beta</fullName>
        <ecNumber evidence="8">2.5.1.60</ecNumber>
    </recommendedName>
</protein>
<evidence type="ECO:0000256" key="1">
    <source>
        <dbReference type="ARBA" id="ARBA00010497"/>
    </source>
</evidence>
<dbReference type="GO" id="GO:0004663">
    <property type="term" value="F:Rab geranylgeranyltransferase activity"/>
    <property type="evidence" value="ECO:0007669"/>
    <property type="project" value="UniProtKB-UniRule"/>
</dbReference>
<accession>A0A3L8DBN4</accession>
<evidence type="ECO:0000256" key="6">
    <source>
        <dbReference type="ARBA" id="ARBA00022833"/>
    </source>
</evidence>
<dbReference type="GO" id="GO:0046872">
    <property type="term" value="F:metal ion binding"/>
    <property type="evidence" value="ECO:0007669"/>
    <property type="project" value="UniProtKB-KW"/>
</dbReference>
<comment type="caution">
    <text evidence="10">The sequence shown here is derived from an EMBL/GenBank/DDBJ whole genome shotgun (WGS) entry which is preliminary data.</text>
</comment>
<proteinExistence type="inferred from homology"/>
<feature type="domain" description="Prenyltransferase alpha-alpha toroid" evidence="9">
    <location>
        <begin position="17"/>
        <end position="294"/>
    </location>
</feature>
<evidence type="ECO:0000256" key="3">
    <source>
        <dbReference type="ARBA" id="ARBA00022679"/>
    </source>
</evidence>